<evidence type="ECO:0000256" key="9">
    <source>
        <dbReference type="ARBA" id="ARBA00022571"/>
    </source>
</evidence>
<dbReference type="Gene3D" id="1.50.40.10">
    <property type="entry name" value="Mitochondrial carrier domain"/>
    <property type="match status" value="1"/>
</dbReference>
<dbReference type="InterPro" id="IPR029472">
    <property type="entry name" value="Copia-like_N"/>
</dbReference>
<dbReference type="InterPro" id="IPR002933">
    <property type="entry name" value="Peptidase_M20"/>
</dbReference>
<comment type="caution">
    <text evidence="24">The sequence shown here is derived from an EMBL/GenBank/DDBJ whole genome shotgun (WGS) entry which is preliminary data.</text>
</comment>
<feature type="region of interest" description="Disordered" evidence="20">
    <location>
        <begin position="488"/>
        <end position="518"/>
    </location>
</feature>
<dbReference type="PANTHER" id="PTHR36736:SF1">
    <property type="entry name" value="OS03G0100030 PROTEIN"/>
    <property type="match status" value="1"/>
</dbReference>
<keyword evidence="12" id="KW-0479">Metal-binding</keyword>
<dbReference type="SUPFAM" id="SSF103506">
    <property type="entry name" value="Mitochondrial carrier"/>
    <property type="match status" value="1"/>
</dbReference>
<comment type="similarity">
    <text evidence="5">Belongs to the peptidase M20A family. ArgE subfamily.</text>
</comment>
<feature type="compositionally biased region" description="Basic residues" evidence="20">
    <location>
        <begin position="1246"/>
        <end position="1257"/>
    </location>
</feature>
<evidence type="ECO:0000313" key="24">
    <source>
        <dbReference type="EMBL" id="KAI9178559.1"/>
    </source>
</evidence>
<evidence type="ECO:0000256" key="11">
    <source>
        <dbReference type="ARBA" id="ARBA00022692"/>
    </source>
</evidence>
<evidence type="ECO:0000256" key="4">
    <source>
        <dbReference type="ARBA" id="ARBA00004867"/>
    </source>
</evidence>
<feature type="domain" description="Peptidase M20 dimerisation" evidence="22">
    <location>
        <begin position="208"/>
        <end position="321"/>
    </location>
</feature>
<feature type="compositionally biased region" description="Basic and acidic residues" evidence="20">
    <location>
        <begin position="497"/>
        <end position="509"/>
    </location>
</feature>
<evidence type="ECO:0000256" key="19">
    <source>
        <dbReference type="PROSITE-ProRule" id="PRU00282"/>
    </source>
</evidence>
<dbReference type="CDD" id="cd08012">
    <property type="entry name" value="M20_ArgE-related"/>
    <property type="match status" value="1"/>
</dbReference>
<dbReference type="Pfam" id="PF01546">
    <property type="entry name" value="Peptidase_M20"/>
    <property type="match status" value="1"/>
</dbReference>
<keyword evidence="14" id="KW-0862">Zinc</keyword>
<dbReference type="EC" id="3.5.1.16" evidence="7"/>
<evidence type="ECO:0000256" key="20">
    <source>
        <dbReference type="SAM" id="MobiDB-lite"/>
    </source>
</evidence>
<dbReference type="GO" id="GO:0004175">
    <property type="term" value="F:endopeptidase activity"/>
    <property type="evidence" value="ECO:0007669"/>
    <property type="project" value="UniProtKB-ARBA"/>
</dbReference>
<dbReference type="PROSITE" id="PS50920">
    <property type="entry name" value="SOLCAR"/>
    <property type="match status" value="3"/>
</dbReference>
<dbReference type="InterPro" id="IPR018108">
    <property type="entry name" value="MCP_transmembrane"/>
</dbReference>
<feature type="repeat" description="Solcar" evidence="19">
    <location>
        <begin position="860"/>
        <end position="948"/>
    </location>
</feature>
<dbReference type="Gene3D" id="3.30.70.360">
    <property type="match status" value="1"/>
</dbReference>
<evidence type="ECO:0000256" key="2">
    <source>
        <dbReference type="ARBA" id="ARBA00001947"/>
    </source>
</evidence>
<evidence type="ECO:0000256" key="7">
    <source>
        <dbReference type="ARBA" id="ARBA00011916"/>
    </source>
</evidence>
<dbReference type="InterPro" id="IPR036264">
    <property type="entry name" value="Bact_exopeptidase_dim_dom"/>
</dbReference>
<dbReference type="GO" id="GO:0008777">
    <property type="term" value="F:acetylornithine deacetylase activity"/>
    <property type="evidence" value="ECO:0007669"/>
    <property type="project" value="UniProtKB-EC"/>
</dbReference>
<dbReference type="InterPro" id="IPR023395">
    <property type="entry name" value="MCP_dom_sf"/>
</dbReference>
<comment type="cofactor">
    <cofactor evidence="2">
        <name>Zn(2+)</name>
        <dbReference type="ChEBI" id="CHEBI:29105"/>
    </cofactor>
</comment>
<evidence type="ECO:0000256" key="14">
    <source>
        <dbReference type="ARBA" id="ARBA00022833"/>
    </source>
</evidence>
<dbReference type="Gene3D" id="3.40.630.10">
    <property type="entry name" value="Zn peptidases"/>
    <property type="match status" value="1"/>
</dbReference>
<feature type="region of interest" description="Disordered" evidence="20">
    <location>
        <begin position="1244"/>
        <end position="1285"/>
    </location>
</feature>
<protein>
    <recommendedName>
        <fullName evidence="8">Acetylornithine deacetylase</fullName>
        <ecNumber evidence="7">3.5.1.16</ecNumber>
    </recommendedName>
    <alternativeName>
        <fullName evidence="18">N-acetylornithinase</fullName>
    </alternativeName>
</protein>
<comment type="cofactor">
    <cofactor evidence="1">
        <name>Co(2+)</name>
        <dbReference type="ChEBI" id="CHEBI:48828"/>
    </cofactor>
</comment>
<dbReference type="GO" id="GO:0006526">
    <property type="term" value="P:L-arginine biosynthetic process"/>
    <property type="evidence" value="ECO:0007669"/>
    <property type="project" value="UniProtKB-KW"/>
</dbReference>
<evidence type="ECO:0000256" key="6">
    <source>
        <dbReference type="ARBA" id="ARBA00011738"/>
    </source>
</evidence>
<proteinExistence type="inferred from homology"/>
<evidence type="ECO:0000256" key="13">
    <source>
        <dbReference type="ARBA" id="ARBA00022801"/>
    </source>
</evidence>
<dbReference type="PANTHER" id="PTHR36736">
    <property type="entry name" value="OS03G0100030 PROTEIN"/>
    <property type="match status" value="1"/>
</dbReference>
<keyword evidence="11 19" id="KW-0812">Transmembrane</keyword>
<dbReference type="Proteomes" id="UP001064489">
    <property type="component" value="Chromosome 5"/>
</dbReference>
<comment type="subunit">
    <text evidence="6">Homodimer.</text>
</comment>
<evidence type="ECO:0000256" key="3">
    <source>
        <dbReference type="ARBA" id="ARBA00004141"/>
    </source>
</evidence>
<feature type="repeat" description="Solcar" evidence="19">
    <location>
        <begin position="957"/>
        <end position="1053"/>
    </location>
</feature>
<name>A0AAD5J1Z3_ACENE</name>
<evidence type="ECO:0000259" key="21">
    <source>
        <dbReference type="Pfam" id="PF02517"/>
    </source>
</evidence>
<evidence type="ECO:0000256" key="18">
    <source>
        <dbReference type="ARBA" id="ARBA00081906"/>
    </source>
</evidence>
<comment type="subcellular location">
    <subcellularLocation>
        <location evidence="3">Membrane</location>
        <topology evidence="3">Multi-pass membrane protein</topology>
    </subcellularLocation>
</comment>
<evidence type="ECO:0000256" key="12">
    <source>
        <dbReference type="ARBA" id="ARBA00022723"/>
    </source>
</evidence>
<keyword evidence="16" id="KW-0170">Cobalt</keyword>
<dbReference type="FunFam" id="3.40.630.10:FF:000119">
    <property type="entry name" value="Acetylornithine deacetylase, putative"/>
    <property type="match status" value="1"/>
</dbReference>
<reference evidence="24" key="2">
    <citation type="submission" date="2023-02" db="EMBL/GenBank/DDBJ databases">
        <authorList>
            <person name="Swenson N.G."/>
            <person name="Wegrzyn J.L."/>
            <person name="Mcevoy S.L."/>
        </authorList>
    </citation>
    <scope>NUCLEOTIDE SEQUENCE</scope>
    <source>
        <strain evidence="24">91603</strain>
        <tissue evidence="24">Leaf</tissue>
    </source>
</reference>
<dbReference type="GO" id="GO:0016020">
    <property type="term" value="C:membrane"/>
    <property type="evidence" value="ECO:0007669"/>
    <property type="project" value="UniProtKB-SubCell"/>
</dbReference>
<dbReference type="Pfam" id="PF00153">
    <property type="entry name" value="Mito_carr"/>
    <property type="match status" value="3"/>
</dbReference>
<gene>
    <name evidence="24" type="ORF">LWI28_027912</name>
</gene>
<evidence type="ECO:0000256" key="16">
    <source>
        <dbReference type="ARBA" id="ARBA00023285"/>
    </source>
</evidence>
<feature type="domain" description="Retrotransposon Copia-like N-terminal" evidence="23">
    <location>
        <begin position="792"/>
        <end position="833"/>
    </location>
</feature>
<evidence type="ECO:0000256" key="15">
    <source>
        <dbReference type="ARBA" id="ARBA00023136"/>
    </source>
</evidence>
<evidence type="ECO:0000259" key="23">
    <source>
        <dbReference type="Pfam" id="PF14244"/>
    </source>
</evidence>
<evidence type="ECO:0000256" key="10">
    <source>
        <dbReference type="ARBA" id="ARBA00022605"/>
    </source>
</evidence>
<dbReference type="GO" id="GO:0046872">
    <property type="term" value="F:metal ion binding"/>
    <property type="evidence" value="ECO:0007669"/>
    <property type="project" value="UniProtKB-KW"/>
</dbReference>
<accession>A0AAD5J1Z3</accession>
<dbReference type="Pfam" id="PF14244">
    <property type="entry name" value="Retrotran_gag_3"/>
    <property type="match status" value="1"/>
</dbReference>
<dbReference type="GO" id="GO:0080120">
    <property type="term" value="P:CAAX-box protein maturation"/>
    <property type="evidence" value="ECO:0007669"/>
    <property type="project" value="UniProtKB-ARBA"/>
</dbReference>
<dbReference type="InterPro" id="IPR011650">
    <property type="entry name" value="Peptidase_M20_dimer"/>
</dbReference>
<comment type="catalytic activity">
    <reaction evidence="17">
        <text>N(2)-acetyl-L-ornithine + H2O = L-ornithine + acetate</text>
        <dbReference type="Rhea" id="RHEA:15941"/>
        <dbReference type="ChEBI" id="CHEBI:15377"/>
        <dbReference type="ChEBI" id="CHEBI:30089"/>
        <dbReference type="ChEBI" id="CHEBI:46911"/>
        <dbReference type="ChEBI" id="CHEBI:57805"/>
        <dbReference type="EC" id="3.5.1.16"/>
    </reaction>
</comment>
<dbReference type="Pfam" id="PF02517">
    <property type="entry name" value="Rce1-like"/>
    <property type="match status" value="1"/>
</dbReference>
<evidence type="ECO:0000313" key="25">
    <source>
        <dbReference type="Proteomes" id="UP001064489"/>
    </source>
</evidence>
<feature type="repeat" description="Solcar" evidence="19">
    <location>
        <begin position="1063"/>
        <end position="1150"/>
    </location>
</feature>
<keyword evidence="9" id="KW-0055">Arginine biosynthesis</keyword>
<evidence type="ECO:0000256" key="17">
    <source>
        <dbReference type="ARBA" id="ARBA00050532"/>
    </source>
</evidence>
<keyword evidence="10" id="KW-0028">Amino-acid biosynthesis</keyword>
<evidence type="ECO:0000259" key="22">
    <source>
        <dbReference type="Pfam" id="PF07687"/>
    </source>
</evidence>
<dbReference type="SUPFAM" id="SSF53187">
    <property type="entry name" value="Zn-dependent exopeptidases"/>
    <property type="match status" value="1"/>
</dbReference>
<evidence type="ECO:0000256" key="1">
    <source>
        <dbReference type="ARBA" id="ARBA00001941"/>
    </source>
</evidence>
<dbReference type="Pfam" id="PF07687">
    <property type="entry name" value="M20_dimer"/>
    <property type="match status" value="1"/>
</dbReference>
<feature type="domain" description="CAAX prenyl protease 2/Lysostaphin resistance protein A-like" evidence="21">
    <location>
        <begin position="637"/>
        <end position="788"/>
    </location>
</feature>
<dbReference type="EMBL" id="JAJSOW010000102">
    <property type="protein sequence ID" value="KAI9178559.1"/>
    <property type="molecule type" value="Genomic_DNA"/>
</dbReference>
<evidence type="ECO:0000256" key="5">
    <source>
        <dbReference type="ARBA" id="ARBA00005691"/>
    </source>
</evidence>
<dbReference type="InterPro" id="IPR003675">
    <property type="entry name" value="Rce1/LyrA-like_dom"/>
</dbReference>
<keyword evidence="25" id="KW-1185">Reference proteome</keyword>
<comment type="pathway">
    <text evidence="4">Amino-acid biosynthesis; L-arginine biosynthesis; L-ornithine from N(2)-acetyl-L-ornithine (linear): step 1/1.</text>
</comment>
<keyword evidence="13" id="KW-0378">Hydrolase</keyword>
<evidence type="ECO:0000256" key="8">
    <source>
        <dbReference type="ARBA" id="ARBA00014177"/>
    </source>
</evidence>
<reference evidence="24" key="1">
    <citation type="journal article" date="2022" name="Plant J.">
        <title>Strategies of tolerance reflected in two North American maple genomes.</title>
        <authorList>
            <person name="McEvoy S.L."/>
            <person name="Sezen U.U."/>
            <person name="Trouern-Trend A."/>
            <person name="McMahon S.M."/>
            <person name="Schaberg P.G."/>
            <person name="Yang J."/>
            <person name="Wegrzyn J.L."/>
            <person name="Swenson N.G."/>
        </authorList>
    </citation>
    <scope>NUCLEOTIDE SEQUENCE</scope>
    <source>
        <strain evidence="24">91603</strain>
    </source>
</reference>
<organism evidence="24 25">
    <name type="scientific">Acer negundo</name>
    <name type="common">Box elder</name>
    <dbReference type="NCBI Taxonomy" id="4023"/>
    <lineage>
        <taxon>Eukaryota</taxon>
        <taxon>Viridiplantae</taxon>
        <taxon>Streptophyta</taxon>
        <taxon>Embryophyta</taxon>
        <taxon>Tracheophyta</taxon>
        <taxon>Spermatophyta</taxon>
        <taxon>Magnoliopsida</taxon>
        <taxon>eudicotyledons</taxon>
        <taxon>Gunneridae</taxon>
        <taxon>Pentapetalae</taxon>
        <taxon>rosids</taxon>
        <taxon>malvids</taxon>
        <taxon>Sapindales</taxon>
        <taxon>Sapindaceae</taxon>
        <taxon>Hippocastanoideae</taxon>
        <taxon>Acereae</taxon>
        <taxon>Acer</taxon>
    </lineage>
</organism>
<sequence>MAMDCADDVKETLGSLNKESFVGLLSKLIGESKYLQNNPPELIPEEDRVVKHVLDVLLPYSTTTGGGPLLINHVTYFPRRGNLIVEYPGTLPGKIISFVGMHMDVVTANPNDWEFDPFSLSIDGEKLRGRGTTDCLGHVALVTELMRKLGETKPKLRSTVVAVFIANEENSAITGVGVDALVKDGLLNKLKEGPLFWIDTADKQPCVGTGGMIPWKLHVTGKLFHSGLAHKAINPLELAMEALKQIQTRFYRDFPPHPQEQVYGFATPSTMKPTQWNYPGGGINQIPAECTVSGDVRLTPFYNVADVMKKLQEYVDDINENMEKLDKRGPVSNYVLPDENLRGSLTLTFDEAMSGVACDLDSCGFHVLCKATEEVVGHVKPYSITGSLPLIRELQDEGFDVQTAGYGLMATYHAKNEYCLLHDMCQGYQTTTSEGEPVTVSEKHTHTLMEIPLASLTSKLGTTSLCGRAGLCCNFAVRKRGVVTGGGQSQRRSVKVSAERTSDEIKGRESGSTSTSGRGFTGSVMEVTTFDRGFGDATSNFPLWEKIGAIVRLSYGIGVYGAMALAGNFICSITGIDSMGGFHPSLDAILEGLGYAVPPIMALLFILDDEVVKLSPHARAIRDVEDEELRSFFYGMSPWQFILIVAASSVGEELFYRAAVQASLADIFLRGTNLVTDAQGMASLTGVLPPFVPFAQAFAAVITAVITGSLYFVAASPKDPTYVVAPVLRSRSSRDDLKKLFAAWYERRQMKKIYSPLLEGLLALYLGFEWIQTNNILAPITTHGIYSAVILGHVLVSHVLSGDNYGTWSRAITMVLRAKNKRGFAGGTHIKPSIEKDSLNLQKPITKLLPLESATMGDVAKDLISGTVGGAAQLICGHPFDTIKVKLQSQPAPVPGQPPKFAGAIDAVKQTIAAEGPGGLYKGMGAPLATVAAFNALLFAARGQMEAMLRSQPGAPLTVNQQFIAGSGAGFAVSFLACPTELIKCRLQAQSALAGTGSATVAVKYSGPMDVARHVLRSEGGASGLFKGLVPTMAREIPGNAAMFGVYEALKQYMAGGQDTSQLGRGSLIVAGGLAGASFWVSVYPTDVVKSVLQVDDYKNPKYSGSIDAFRKILKSEGVKGLYKGFGPAMARSVPANAACFLAYEMKNLESKQNSNVMGVESHHHQVPLNLAIREAYFKGTLLERVASLEHRLLQLCLALESTGTCGDASSSQESKSEISTFNNVSYQHHKQELQLLLNTSEIQGKSKKGQQQRRKHESPVELGGKKKPTSDEKTCKSGKKRAFPNWPRFNLLGC</sequence>
<keyword evidence="15 19" id="KW-0472">Membrane</keyword>
<dbReference type="FunFam" id="1.50.40.10:FF:000050">
    <property type="entry name" value="mitochondrial carnitine/acylcarnitine carrier-like protein"/>
    <property type="match status" value="1"/>
</dbReference>
<dbReference type="SUPFAM" id="SSF55031">
    <property type="entry name" value="Bacterial exopeptidase dimerisation domain"/>
    <property type="match status" value="1"/>
</dbReference>